<name>K2JLK9_9GAMM</name>
<evidence type="ECO:0000256" key="2">
    <source>
        <dbReference type="ARBA" id="ARBA00008537"/>
    </source>
</evidence>
<comment type="caution">
    <text evidence="10">The sequence shown here is derived from an EMBL/GenBank/DDBJ whole genome shotgun (WGS) entry which is preliminary data.</text>
</comment>
<evidence type="ECO:0000256" key="5">
    <source>
        <dbReference type="ARBA" id="ARBA00022692"/>
    </source>
</evidence>
<keyword evidence="7 8" id="KW-0472">Membrane</keyword>
<evidence type="ECO:0000256" key="7">
    <source>
        <dbReference type="ARBA" id="ARBA00023136"/>
    </source>
</evidence>
<reference evidence="10 11" key="1">
    <citation type="journal article" date="2012" name="J. Bacteriol.">
        <title>Genome Sequence of Idiomarina xiamenensis Type Strain 10-D-4.</title>
        <authorList>
            <person name="Lai Q."/>
            <person name="Wang L."/>
            <person name="Wang W."/>
            <person name="Shao Z."/>
        </authorList>
    </citation>
    <scope>NUCLEOTIDE SEQUENCE [LARGE SCALE GENOMIC DNA]</scope>
    <source>
        <strain evidence="10 11">10-D-4</strain>
    </source>
</reference>
<keyword evidence="6 8" id="KW-1133">Transmembrane helix</keyword>
<dbReference type="PANTHER" id="PTHR42718:SF9">
    <property type="entry name" value="MAJOR FACILITATOR SUPERFAMILY MULTIDRUG TRANSPORTER MFSC"/>
    <property type="match status" value="1"/>
</dbReference>
<keyword evidence="11" id="KW-1185">Reference proteome</keyword>
<dbReference type="Gene3D" id="1.20.1720.10">
    <property type="entry name" value="Multidrug resistance protein D"/>
    <property type="match status" value="1"/>
</dbReference>
<dbReference type="NCBIfam" id="TIGR00711">
    <property type="entry name" value="efflux_EmrB"/>
    <property type="match status" value="1"/>
</dbReference>
<feature type="transmembrane region" description="Helical" evidence="8">
    <location>
        <begin position="243"/>
        <end position="266"/>
    </location>
</feature>
<dbReference type="PANTHER" id="PTHR42718">
    <property type="entry name" value="MAJOR FACILITATOR SUPERFAMILY MULTIDRUG TRANSPORTER MFSC"/>
    <property type="match status" value="1"/>
</dbReference>
<evidence type="ECO:0000256" key="1">
    <source>
        <dbReference type="ARBA" id="ARBA00004651"/>
    </source>
</evidence>
<feature type="transmembrane region" description="Helical" evidence="8">
    <location>
        <begin position="143"/>
        <end position="163"/>
    </location>
</feature>
<comment type="subcellular location">
    <subcellularLocation>
        <location evidence="1">Cell membrane</location>
        <topology evidence="1">Multi-pass membrane protein</topology>
    </subcellularLocation>
</comment>
<dbReference type="GO" id="GO:0005886">
    <property type="term" value="C:plasma membrane"/>
    <property type="evidence" value="ECO:0007669"/>
    <property type="project" value="UniProtKB-SubCell"/>
</dbReference>
<proteinExistence type="inferred from homology"/>
<dbReference type="SUPFAM" id="SSF103473">
    <property type="entry name" value="MFS general substrate transporter"/>
    <property type="match status" value="1"/>
</dbReference>
<protein>
    <submittedName>
        <fullName evidence="10">Major facilitator superfamily transporter</fullName>
    </submittedName>
</protein>
<evidence type="ECO:0000256" key="8">
    <source>
        <dbReference type="SAM" id="Phobius"/>
    </source>
</evidence>
<feature type="transmembrane region" description="Helical" evidence="8">
    <location>
        <begin position="113"/>
        <end position="131"/>
    </location>
</feature>
<dbReference type="Pfam" id="PF07690">
    <property type="entry name" value="MFS_1"/>
    <property type="match status" value="1"/>
</dbReference>
<sequence>MLDASVANLVLVPIQTTFNSTLTETQWVATLYLLTMAISLPCTGWLSCRLGRERAWRLSLLGFVVASMVCALATNLTMLLIARAGQGLAAGIMLPAGQAILASRANPRQLGRLMGTVGLAVALGPALGPVLGGYLTDLASWRWIFWINVPLGLAAVCCSWCILPNRRRSHSLVFDGFGFVLIAISLPSLVYGTIKLNGENTIAWALAAIAVGASSLLMFIVRSRTQAAPLLQLKLLRRPIFHAACRSASLCGATSFAGLLLLPIYLQNRLQLSTANSGLMLLALGLGSAFTLPFAGAMTDCCGPARSARYGGLLMTLAVVPLALQLNVTLAVIACLLFLHGIGLALTQMPAMTAGFNATSLTDKDDGAVLLNIAHRLGGVFGAAVVAATLQEWTIDGAFMLLTVLASMALLSTLGLQSTDNTKA</sequence>
<dbReference type="Gene3D" id="1.20.1250.20">
    <property type="entry name" value="MFS general substrate transporter like domains"/>
    <property type="match status" value="1"/>
</dbReference>
<feature type="transmembrane region" description="Helical" evidence="8">
    <location>
        <begin position="202"/>
        <end position="222"/>
    </location>
</feature>
<comment type="similarity">
    <text evidence="2">Belongs to the major facilitator superfamily. EmrB family.</text>
</comment>
<feature type="transmembrane region" description="Helical" evidence="8">
    <location>
        <begin position="397"/>
        <end position="416"/>
    </location>
</feature>
<evidence type="ECO:0000313" key="10">
    <source>
        <dbReference type="EMBL" id="EKE84381.1"/>
    </source>
</evidence>
<keyword evidence="5 8" id="KW-0812">Transmembrane</keyword>
<organism evidence="10 11">
    <name type="scientific">Idiomarina xiamenensis 10-D-4</name>
    <dbReference type="NCBI Taxonomy" id="740709"/>
    <lineage>
        <taxon>Bacteria</taxon>
        <taxon>Pseudomonadati</taxon>
        <taxon>Pseudomonadota</taxon>
        <taxon>Gammaproteobacteria</taxon>
        <taxon>Alteromonadales</taxon>
        <taxon>Idiomarinaceae</taxon>
        <taxon>Idiomarina</taxon>
    </lineage>
</organism>
<dbReference type="STRING" id="740709.A10D4_04907"/>
<feature type="transmembrane region" description="Helical" evidence="8">
    <location>
        <begin position="278"/>
        <end position="295"/>
    </location>
</feature>
<evidence type="ECO:0000256" key="4">
    <source>
        <dbReference type="ARBA" id="ARBA00022475"/>
    </source>
</evidence>
<feature type="domain" description="Major facilitator superfamily (MFS) profile" evidence="9">
    <location>
        <begin position="1"/>
        <end position="421"/>
    </location>
</feature>
<evidence type="ECO:0000313" key="11">
    <source>
        <dbReference type="Proteomes" id="UP000014115"/>
    </source>
</evidence>
<dbReference type="InterPro" id="IPR036259">
    <property type="entry name" value="MFS_trans_sf"/>
</dbReference>
<dbReference type="GO" id="GO:0022857">
    <property type="term" value="F:transmembrane transporter activity"/>
    <property type="evidence" value="ECO:0007669"/>
    <property type="project" value="InterPro"/>
</dbReference>
<feature type="transmembrane region" description="Helical" evidence="8">
    <location>
        <begin position="330"/>
        <end position="347"/>
    </location>
</feature>
<dbReference type="InterPro" id="IPR004638">
    <property type="entry name" value="EmrB-like"/>
</dbReference>
<gene>
    <name evidence="10" type="ORF">A10D4_04907</name>
</gene>
<feature type="transmembrane region" description="Helical" evidence="8">
    <location>
        <begin position="172"/>
        <end position="190"/>
    </location>
</feature>
<dbReference type="PATRIC" id="fig|740709.3.peg.994"/>
<evidence type="ECO:0000256" key="3">
    <source>
        <dbReference type="ARBA" id="ARBA00022448"/>
    </source>
</evidence>
<evidence type="ECO:0000256" key="6">
    <source>
        <dbReference type="ARBA" id="ARBA00022989"/>
    </source>
</evidence>
<dbReference type="InterPro" id="IPR011701">
    <property type="entry name" value="MFS"/>
</dbReference>
<feature type="transmembrane region" description="Helical" evidence="8">
    <location>
        <begin position="307"/>
        <end position="324"/>
    </location>
</feature>
<feature type="transmembrane region" description="Helical" evidence="8">
    <location>
        <begin position="55"/>
        <end position="74"/>
    </location>
</feature>
<evidence type="ECO:0000259" key="9">
    <source>
        <dbReference type="PROSITE" id="PS50850"/>
    </source>
</evidence>
<dbReference type="Proteomes" id="UP000014115">
    <property type="component" value="Unassembled WGS sequence"/>
</dbReference>
<keyword evidence="3" id="KW-0813">Transport</keyword>
<dbReference type="eggNOG" id="COG0477">
    <property type="taxonomic scope" value="Bacteria"/>
</dbReference>
<feature type="transmembrane region" description="Helical" evidence="8">
    <location>
        <begin position="27"/>
        <end position="48"/>
    </location>
</feature>
<dbReference type="PROSITE" id="PS50850">
    <property type="entry name" value="MFS"/>
    <property type="match status" value="1"/>
</dbReference>
<dbReference type="EMBL" id="AMRG01000005">
    <property type="protein sequence ID" value="EKE84381.1"/>
    <property type="molecule type" value="Genomic_DNA"/>
</dbReference>
<feature type="transmembrane region" description="Helical" evidence="8">
    <location>
        <begin position="80"/>
        <end position="101"/>
    </location>
</feature>
<dbReference type="AlphaFoldDB" id="K2JLK9"/>
<keyword evidence="4" id="KW-1003">Cell membrane</keyword>
<accession>K2JLK9</accession>
<feature type="transmembrane region" description="Helical" evidence="8">
    <location>
        <begin position="368"/>
        <end position="391"/>
    </location>
</feature>
<dbReference type="InterPro" id="IPR020846">
    <property type="entry name" value="MFS_dom"/>
</dbReference>